<sequence>MSILKVYRFMCALVVYHYKEQVMSNQPTDIEKLVFAVEIFANAGSKNPGASDESLYHTISNSLKEIPFIDVDIVWGPHAQMMPNGEAFNTMYVARVSGTDQYIVAIAGTNGKSLFDWIFQDFNVAITTPWIFAPNVKGAEISAATALGLAMLNVMIPQGNVPGSGIPLMHFLRDTAKSPCGITVAGHSKGGALAPTVALMLRDLQGKALLWDPACNATVKTMGTAGPTAGNDVFAAHSNQQLPNGSLSDDKAVSVRFANSLDIVSHAWAESSLEEIKTIYGSEISSRIVDGLIDFAKELANRTNYTQLAPSDPPFAGQLNSSIISSENSDFVNFLQQAAYQHVNSYLEYFQIPIPAQQAGLQHLLSEPAIGEQLKQTIESMGERVHGKLEVEAASSTLPLLGDVSTAEGQQKAIKTLIAEMDKLQQPME</sequence>
<evidence type="ECO:0000313" key="2">
    <source>
        <dbReference type="EMBL" id="NLR19910.1"/>
    </source>
</evidence>
<dbReference type="EMBL" id="WEIA01000001">
    <property type="protein sequence ID" value="NLR19910.1"/>
    <property type="molecule type" value="Genomic_DNA"/>
</dbReference>
<comment type="caution">
    <text evidence="2">The sequence shown here is derived from an EMBL/GenBank/DDBJ whole genome shotgun (WGS) entry which is preliminary data.</text>
</comment>
<accession>A0A8I2KJG5</accession>
<proteinExistence type="predicted"/>
<organism evidence="2 3">
    <name type="scientific">Pseudoalteromonas maricaloris</name>
    <dbReference type="NCBI Taxonomy" id="184924"/>
    <lineage>
        <taxon>Bacteria</taxon>
        <taxon>Pseudomonadati</taxon>
        <taxon>Pseudomonadota</taxon>
        <taxon>Gammaproteobacteria</taxon>
        <taxon>Alteromonadales</taxon>
        <taxon>Pseudoalteromonadaceae</taxon>
        <taxon>Pseudoalteromonas</taxon>
    </lineage>
</organism>
<dbReference type="Proteomes" id="UP000646877">
    <property type="component" value="Unassembled WGS sequence"/>
</dbReference>
<feature type="domain" description="Fungal lipase-type" evidence="1">
    <location>
        <begin position="180"/>
        <end position="267"/>
    </location>
</feature>
<evidence type="ECO:0000313" key="3">
    <source>
        <dbReference type="Proteomes" id="UP000646877"/>
    </source>
</evidence>
<gene>
    <name evidence="2" type="ORF">F9Y85_00915</name>
</gene>
<evidence type="ECO:0000259" key="1">
    <source>
        <dbReference type="Pfam" id="PF01764"/>
    </source>
</evidence>
<name>A0A8I2KJG5_9GAMM</name>
<dbReference type="AlphaFoldDB" id="A0A8I2KJG5"/>
<protein>
    <recommendedName>
        <fullName evidence="1">Fungal lipase-type domain-containing protein</fullName>
    </recommendedName>
</protein>
<dbReference type="InterPro" id="IPR029058">
    <property type="entry name" value="AB_hydrolase_fold"/>
</dbReference>
<reference evidence="2" key="1">
    <citation type="submission" date="2019-10" db="EMBL/GenBank/DDBJ databases">
        <authorList>
            <person name="Paulsen S."/>
        </authorList>
    </citation>
    <scope>NUCLEOTIDE SEQUENCE</scope>
    <source>
        <strain evidence="2">LMG 19692</strain>
    </source>
</reference>
<dbReference type="SUPFAM" id="SSF53474">
    <property type="entry name" value="alpha/beta-Hydrolases"/>
    <property type="match status" value="1"/>
</dbReference>
<dbReference type="InterPro" id="IPR002921">
    <property type="entry name" value="Fungal_lipase-type"/>
</dbReference>
<dbReference type="Pfam" id="PF01764">
    <property type="entry name" value="Lipase_3"/>
    <property type="match status" value="1"/>
</dbReference>
<dbReference type="Gene3D" id="3.40.50.1820">
    <property type="entry name" value="alpha/beta hydrolase"/>
    <property type="match status" value="1"/>
</dbReference>
<dbReference type="GO" id="GO:0006629">
    <property type="term" value="P:lipid metabolic process"/>
    <property type="evidence" value="ECO:0007669"/>
    <property type="project" value="InterPro"/>
</dbReference>